<gene>
    <name evidence="8" type="ORF">Nkreftii_003044</name>
</gene>
<dbReference type="GO" id="GO:0003677">
    <property type="term" value="F:DNA binding"/>
    <property type="evidence" value="ECO:0007669"/>
    <property type="project" value="UniProtKB-KW"/>
</dbReference>
<dbReference type="PROSITE" id="PS50043">
    <property type="entry name" value="HTH_LUXR_2"/>
    <property type="match status" value="1"/>
</dbReference>
<feature type="modified residue" description="4-aspartylphosphate" evidence="5">
    <location>
        <position position="60"/>
    </location>
</feature>
<evidence type="ECO:0000259" key="7">
    <source>
        <dbReference type="PROSITE" id="PS50110"/>
    </source>
</evidence>
<dbReference type="PANTHER" id="PTHR43214:SF41">
    <property type="entry name" value="NITRATE_NITRITE RESPONSE REGULATOR PROTEIN NARP"/>
    <property type="match status" value="1"/>
</dbReference>
<dbReference type="EMBL" id="CP047423">
    <property type="protein sequence ID" value="QPD05270.1"/>
    <property type="molecule type" value="Genomic_DNA"/>
</dbReference>
<sequence>MHEAMAIKKPRLLMADDHSIMLAGLRKLVEGTCEVIGAVEDGRALVEAAEQLRPDLILVDISMPLLNGMDAARQIKKSVPDVKLIFLTMHASPVFATEALQAGASGYLLKQSAASELPQAIETVLNGQVYLTPAITRPVLDSIVKHKSTPMQLRKSLTQLTPRQREVLQLLAEGKSPKDIAQLLNVSLKTVEFHKTRLMEQLDLHSTLALAKYAIAEGLVSADTGLS</sequence>
<dbReference type="Gene3D" id="3.40.50.2300">
    <property type="match status" value="1"/>
</dbReference>
<organism evidence="8 9">
    <name type="scientific">Candidatus Nitrospira kreftii</name>
    <dbReference type="NCBI Taxonomy" id="2652173"/>
    <lineage>
        <taxon>Bacteria</taxon>
        <taxon>Pseudomonadati</taxon>
        <taxon>Nitrospirota</taxon>
        <taxon>Nitrospiria</taxon>
        <taxon>Nitrospirales</taxon>
        <taxon>Nitrospiraceae</taxon>
        <taxon>Nitrospira</taxon>
    </lineage>
</organism>
<dbReference type="InterPro" id="IPR000792">
    <property type="entry name" value="Tscrpt_reg_LuxR_C"/>
</dbReference>
<evidence type="ECO:0000313" key="9">
    <source>
        <dbReference type="Proteomes" id="UP000593737"/>
    </source>
</evidence>
<evidence type="ECO:0000313" key="8">
    <source>
        <dbReference type="EMBL" id="QPD05270.1"/>
    </source>
</evidence>
<dbReference type="SUPFAM" id="SSF52172">
    <property type="entry name" value="CheY-like"/>
    <property type="match status" value="1"/>
</dbReference>
<dbReference type="InterPro" id="IPR011006">
    <property type="entry name" value="CheY-like_superfamily"/>
</dbReference>
<evidence type="ECO:0000256" key="2">
    <source>
        <dbReference type="ARBA" id="ARBA00023015"/>
    </source>
</evidence>
<dbReference type="PRINTS" id="PR00038">
    <property type="entry name" value="HTHLUXR"/>
</dbReference>
<feature type="domain" description="HTH luxR-type" evidence="6">
    <location>
        <begin position="153"/>
        <end position="218"/>
    </location>
</feature>
<accession>A0A7S8FG24</accession>
<dbReference type="Proteomes" id="UP000593737">
    <property type="component" value="Chromosome"/>
</dbReference>
<evidence type="ECO:0000259" key="6">
    <source>
        <dbReference type="PROSITE" id="PS50043"/>
    </source>
</evidence>
<dbReference type="InterPro" id="IPR039420">
    <property type="entry name" value="WalR-like"/>
</dbReference>
<dbReference type="InterPro" id="IPR016032">
    <property type="entry name" value="Sig_transdc_resp-reg_C-effctor"/>
</dbReference>
<evidence type="ECO:0000256" key="3">
    <source>
        <dbReference type="ARBA" id="ARBA00023125"/>
    </source>
</evidence>
<dbReference type="PANTHER" id="PTHR43214">
    <property type="entry name" value="TWO-COMPONENT RESPONSE REGULATOR"/>
    <property type="match status" value="1"/>
</dbReference>
<dbReference type="CDD" id="cd17535">
    <property type="entry name" value="REC_NarL-like"/>
    <property type="match status" value="1"/>
</dbReference>
<keyword evidence="4" id="KW-0804">Transcription</keyword>
<dbReference type="CDD" id="cd06170">
    <property type="entry name" value="LuxR_C_like"/>
    <property type="match status" value="1"/>
</dbReference>
<dbReference type="InterPro" id="IPR058245">
    <property type="entry name" value="NreC/VraR/RcsB-like_REC"/>
</dbReference>
<keyword evidence="2" id="KW-0805">Transcription regulation</keyword>
<dbReference type="SMART" id="SM00448">
    <property type="entry name" value="REC"/>
    <property type="match status" value="1"/>
</dbReference>
<name>A0A7S8FG24_9BACT</name>
<dbReference type="PROSITE" id="PS50110">
    <property type="entry name" value="RESPONSE_REGULATORY"/>
    <property type="match status" value="1"/>
</dbReference>
<keyword evidence="3 8" id="KW-0238">DNA-binding</keyword>
<dbReference type="Pfam" id="PF00072">
    <property type="entry name" value="Response_reg"/>
    <property type="match status" value="1"/>
</dbReference>
<dbReference type="Pfam" id="PF00196">
    <property type="entry name" value="GerE"/>
    <property type="match status" value="1"/>
</dbReference>
<protein>
    <submittedName>
        <fullName evidence="8">DNA-binding response regulator</fullName>
    </submittedName>
</protein>
<evidence type="ECO:0000256" key="5">
    <source>
        <dbReference type="PROSITE-ProRule" id="PRU00169"/>
    </source>
</evidence>
<dbReference type="SMART" id="SM00421">
    <property type="entry name" value="HTH_LUXR"/>
    <property type="match status" value="1"/>
</dbReference>
<dbReference type="SUPFAM" id="SSF46894">
    <property type="entry name" value="C-terminal effector domain of the bipartite response regulators"/>
    <property type="match status" value="1"/>
</dbReference>
<feature type="domain" description="Response regulatory" evidence="7">
    <location>
        <begin position="11"/>
        <end position="125"/>
    </location>
</feature>
<proteinExistence type="predicted"/>
<dbReference type="AlphaFoldDB" id="A0A7S8FG24"/>
<evidence type="ECO:0000256" key="4">
    <source>
        <dbReference type="ARBA" id="ARBA00023163"/>
    </source>
</evidence>
<evidence type="ECO:0000256" key="1">
    <source>
        <dbReference type="ARBA" id="ARBA00022553"/>
    </source>
</evidence>
<dbReference type="GO" id="GO:0000160">
    <property type="term" value="P:phosphorelay signal transduction system"/>
    <property type="evidence" value="ECO:0007669"/>
    <property type="project" value="InterPro"/>
</dbReference>
<dbReference type="InterPro" id="IPR001789">
    <property type="entry name" value="Sig_transdc_resp-reg_receiver"/>
</dbReference>
<reference evidence="8 9" key="1">
    <citation type="journal article" date="2020" name="ISME J.">
        <title>Enrichment and physiological characterization of a novel comammox Nitrospira indicates ammonium inhibition of complete nitrification.</title>
        <authorList>
            <person name="Sakoula D."/>
            <person name="Koch H."/>
            <person name="Frank J."/>
            <person name="Jetten M.S.M."/>
            <person name="van Kessel M.A.H.J."/>
            <person name="Lucker S."/>
        </authorList>
    </citation>
    <scope>NUCLEOTIDE SEQUENCE [LARGE SCALE GENOMIC DNA]</scope>
    <source>
        <strain evidence="8">Comreactor17</strain>
    </source>
</reference>
<dbReference type="GO" id="GO:0006355">
    <property type="term" value="P:regulation of DNA-templated transcription"/>
    <property type="evidence" value="ECO:0007669"/>
    <property type="project" value="InterPro"/>
</dbReference>
<dbReference type="KEGG" id="nkf:Nkreftii_003044"/>
<keyword evidence="1 5" id="KW-0597">Phosphoprotein</keyword>